<dbReference type="Pfam" id="PF09844">
    <property type="entry name" value="DUF2071"/>
    <property type="match status" value="1"/>
</dbReference>
<dbReference type="RefSeq" id="WP_032124702.1">
    <property type="nucleotide sequence ID" value="NZ_LN879502.1"/>
</dbReference>
<evidence type="ECO:0000313" key="1">
    <source>
        <dbReference type="EMBL" id="CUI15651.1"/>
    </source>
</evidence>
<dbReference type="InterPro" id="IPR018644">
    <property type="entry name" value="DUF2071"/>
</dbReference>
<gene>
    <name evidence="1" type="ORF">PNK_0012</name>
</gene>
<keyword evidence="2" id="KW-1185">Reference proteome</keyword>
<organism evidence="1 2">
    <name type="scientific">Candidatus Protochlamydia naegleriophila</name>
    <dbReference type="NCBI Taxonomy" id="389348"/>
    <lineage>
        <taxon>Bacteria</taxon>
        <taxon>Pseudomonadati</taxon>
        <taxon>Chlamydiota</taxon>
        <taxon>Chlamydiia</taxon>
        <taxon>Parachlamydiales</taxon>
        <taxon>Parachlamydiaceae</taxon>
        <taxon>Candidatus Protochlamydia</taxon>
    </lineage>
</organism>
<dbReference type="Proteomes" id="UP000069902">
    <property type="component" value="Chromosome cPNK"/>
</dbReference>
<dbReference type="PANTHER" id="PTHR39186">
    <property type="entry name" value="DUF2071 FAMILY PROTEIN"/>
    <property type="match status" value="1"/>
</dbReference>
<dbReference type="Gene3D" id="2.40.400.10">
    <property type="entry name" value="Acetoacetate decarboxylase-like"/>
    <property type="match status" value="1"/>
</dbReference>
<dbReference type="AlphaFoldDB" id="A0A0U5EP22"/>
<dbReference type="InterPro" id="IPR023375">
    <property type="entry name" value="ADC_dom_sf"/>
</dbReference>
<evidence type="ECO:0008006" key="3">
    <source>
        <dbReference type="Google" id="ProtNLM"/>
    </source>
</evidence>
<sequence length="251" mass="28306">MTTPTPAVRLAVRDYPADSKPIIDQKWRNLLFLDWEYDPSTIQQTLPKGLTVDTFQNRAHVSIVVFGMESIKPKFFPFLPVIASMLEVNVRTYVYDQAGVPGVWFYSLYANQSFAVDMAKQFFSLPYLLANITSTTDDESQSTVLCQPEGGQFQSTFVYKAEKATFTADPESLEFFLTERYALFSKQGNSIALGRIHHEPYPLTRAEVAQWDTQLLEVNGLVNPNRAPDHAIFSPGVDVEVFMLKDGAEKA</sequence>
<dbReference type="SUPFAM" id="SSF160104">
    <property type="entry name" value="Acetoacetate decarboxylase-like"/>
    <property type="match status" value="1"/>
</dbReference>
<accession>A0A0U5EP22</accession>
<dbReference type="STRING" id="389348.PNK_0012"/>
<dbReference type="EMBL" id="LN879502">
    <property type="protein sequence ID" value="CUI15651.1"/>
    <property type="molecule type" value="Genomic_DNA"/>
</dbReference>
<dbReference type="PANTHER" id="PTHR39186:SF1">
    <property type="entry name" value="DUF2071 DOMAIN-CONTAINING PROTEIN"/>
    <property type="match status" value="1"/>
</dbReference>
<evidence type="ECO:0000313" key="2">
    <source>
        <dbReference type="Proteomes" id="UP000069902"/>
    </source>
</evidence>
<dbReference type="KEGG" id="pnl:PNK_0012"/>
<dbReference type="InParanoid" id="A0A0U5EP22"/>
<dbReference type="PATRIC" id="fig|389348.3.peg.14"/>
<name>A0A0U5EP22_9BACT</name>
<proteinExistence type="predicted"/>
<reference evidence="2" key="1">
    <citation type="submission" date="2015-09" db="EMBL/GenBank/DDBJ databases">
        <authorList>
            <person name="Bertelli C."/>
        </authorList>
    </citation>
    <scope>NUCLEOTIDE SEQUENCE [LARGE SCALE GENOMIC DNA]</scope>
    <source>
        <strain evidence="2">KNic</strain>
    </source>
</reference>
<protein>
    <recommendedName>
        <fullName evidence="3">DUF2071 domain-containing protein</fullName>
    </recommendedName>
</protein>